<accession>A0ABM8Q5H9</accession>
<dbReference type="InterPro" id="IPR000515">
    <property type="entry name" value="MetI-like"/>
</dbReference>
<keyword evidence="4" id="KW-0997">Cell inner membrane</keyword>
<evidence type="ECO:0000256" key="5">
    <source>
        <dbReference type="ARBA" id="ARBA00022692"/>
    </source>
</evidence>
<keyword evidence="6 8" id="KW-1133">Transmembrane helix</keyword>
<dbReference type="EMBL" id="CAJHOF010000006">
    <property type="protein sequence ID" value="CAD7288149.1"/>
    <property type="molecule type" value="Genomic_DNA"/>
</dbReference>
<gene>
    <name evidence="10" type="ORF">LMG7974_00858</name>
</gene>
<organism evidence="10 11">
    <name type="scientific">Campylobacter majalis</name>
    <dbReference type="NCBI Taxonomy" id="2790656"/>
    <lineage>
        <taxon>Bacteria</taxon>
        <taxon>Pseudomonadati</taxon>
        <taxon>Campylobacterota</taxon>
        <taxon>Epsilonproteobacteria</taxon>
        <taxon>Campylobacterales</taxon>
        <taxon>Campylobacteraceae</taxon>
        <taxon>Campylobacter</taxon>
    </lineage>
</organism>
<keyword evidence="11" id="KW-1185">Reference proteome</keyword>
<keyword evidence="2" id="KW-0813">Transport</keyword>
<keyword evidence="7 8" id="KW-0472">Membrane</keyword>
<comment type="subcellular location">
    <subcellularLocation>
        <location evidence="1">Cell inner membrane</location>
        <topology evidence="1">Multi-pass membrane protein</topology>
    </subcellularLocation>
</comment>
<dbReference type="SUPFAM" id="SSF161098">
    <property type="entry name" value="MetI-like"/>
    <property type="match status" value="2"/>
</dbReference>
<evidence type="ECO:0000313" key="11">
    <source>
        <dbReference type="Proteomes" id="UP000789803"/>
    </source>
</evidence>
<feature type="transmembrane region" description="Helical" evidence="8">
    <location>
        <begin position="224"/>
        <end position="243"/>
    </location>
</feature>
<feature type="transmembrane region" description="Helical" evidence="8">
    <location>
        <begin position="51"/>
        <end position="74"/>
    </location>
</feature>
<keyword evidence="3" id="KW-1003">Cell membrane</keyword>
<evidence type="ECO:0000256" key="2">
    <source>
        <dbReference type="ARBA" id="ARBA00022448"/>
    </source>
</evidence>
<evidence type="ECO:0000313" key="10">
    <source>
        <dbReference type="EMBL" id="CAD7288149.1"/>
    </source>
</evidence>
<dbReference type="RefSeq" id="WP_229932665.1">
    <property type="nucleotide sequence ID" value="NZ_CAJHOF010000006.1"/>
</dbReference>
<dbReference type="Proteomes" id="UP000789803">
    <property type="component" value="Unassembled WGS sequence"/>
</dbReference>
<feature type="transmembrane region" description="Helical" evidence="8">
    <location>
        <begin position="275"/>
        <end position="298"/>
    </location>
</feature>
<dbReference type="CDD" id="cd06261">
    <property type="entry name" value="TM_PBP2"/>
    <property type="match status" value="1"/>
</dbReference>
<keyword evidence="5 8" id="KW-0812">Transmembrane</keyword>
<dbReference type="PANTHER" id="PTHR43357">
    <property type="entry name" value="INNER MEMBRANE ABC TRANSPORTER PERMEASE PROTEIN YDCV"/>
    <property type="match status" value="1"/>
</dbReference>
<reference evidence="10 11" key="1">
    <citation type="submission" date="2020-11" db="EMBL/GenBank/DDBJ databases">
        <authorList>
            <person name="Peeters C."/>
        </authorList>
    </citation>
    <scope>NUCLEOTIDE SEQUENCE [LARGE SCALE GENOMIC DNA]</scope>
    <source>
        <strain evidence="10 11">LMG 7974</strain>
    </source>
</reference>
<evidence type="ECO:0000259" key="9">
    <source>
        <dbReference type="PROSITE" id="PS50928"/>
    </source>
</evidence>
<feature type="domain" description="ABC transmembrane type-1" evidence="9">
    <location>
        <begin position="48"/>
        <end position="245"/>
    </location>
</feature>
<feature type="transmembrane region" description="Helical" evidence="8">
    <location>
        <begin position="490"/>
        <end position="511"/>
    </location>
</feature>
<feature type="transmembrane region" description="Helical" evidence="8">
    <location>
        <begin position="6"/>
        <end position="30"/>
    </location>
</feature>
<sequence length="520" mass="59417">MRNFGIKFWAILIALIILIPIFSIFFEVALGDYSLLSHFFEYLFLRYIKDTFIVSIGVLSLSIVIATISAWLVANYRFLFSRFFEYALMLPLAIPAYIFSFCYVGIMEHGGYFHQIFGTRFDFMNVYGAIFVLSLSLYPYIYMFAKTSFKTQSQTLFDTCVIYKISPFAMFYKVGIFISRPAIIGGAMLVLMETLSDYGTAAYYGVHTFSAGIFKLWFDLVDSYSASFLAGMLMIFVFILMIIEHINKSKKSYSFNTHNTSSFTQPKTLSKTAEIFAFLWCLVVFCLAFFFPFMWLLYWSVATIDSFSFEFVKMALNSLGLAVLAAVLITAVSFFLVFATRIIKNKNFNTFLLKSTSLGYALPGASVGLCIMIVFGYFDRNFSTGFLASGFFVLIFGYIVRFLATSVYALESGYAKIPRVIDDASLLMNKSKSKLFFGVHFKLLRHFFFLSLIVVFIDIIKELPLTLILRPLGFETLSIRAFFYASDERLYAAALPSFLIVFLSLIAVVWLELISRKKYD</sequence>
<evidence type="ECO:0000256" key="6">
    <source>
        <dbReference type="ARBA" id="ARBA00022989"/>
    </source>
</evidence>
<evidence type="ECO:0000256" key="3">
    <source>
        <dbReference type="ARBA" id="ARBA00022475"/>
    </source>
</evidence>
<evidence type="ECO:0000256" key="1">
    <source>
        <dbReference type="ARBA" id="ARBA00004429"/>
    </source>
</evidence>
<evidence type="ECO:0000256" key="7">
    <source>
        <dbReference type="ARBA" id="ARBA00023136"/>
    </source>
</evidence>
<dbReference type="InterPro" id="IPR035906">
    <property type="entry name" value="MetI-like_sf"/>
</dbReference>
<dbReference type="PANTHER" id="PTHR43357:SF3">
    <property type="entry name" value="FE(3+)-TRANSPORT SYSTEM PERMEASE PROTEIN FBPB 2"/>
    <property type="match status" value="1"/>
</dbReference>
<comment type="caution">
    <text evidence="10">The sequence shown here is derived from an EMBL/GenBank/DDBJ whole genome shotgun (WGS) entry which is preliminary data.</text>
</comment>
<name>A0ABM8Q5H9_9BACT</name>
<protein>
    <recommendedName>
        <fullName evidence="9">ABC transmembrane type-1 domain-containing protein</fullName>
    </recommendedName>
</protein>
<proteinExistence type="predicted"/>
<feature type="transmembrane region" description="Helical" evidence="8">
    <location>
        <begin position="165"/>
        <end position="189"/>
    </location>
</feature>
<feature type="transmembrane region" description="Helical" evidence="8">
    <location>
        <begin position="360"/>
        <end position="378"/>
    </location>
</feature>
<feature type="transmembrane region" description="Helical" evidence="8">
    <location>
        <begin position="86"/>
        <end position="106"/>
    </location>
</feature>
<feature type="transmembrane region" description="Helical" evidence="8">
    <location>
        <begin position="318"/>
        <end position="339"/>
    </location>
</feature>
<dbReference type="PROSITE" id="PS50928">
    <property type="entry name" value="ABC_TM1"/>
    <property type="match status" value="2"/>
</dbReference>
<evidence type="ECO:0000256" key="4">
    <source>
        <dbReference type="ARBA" id="ARBA00022519"/>
    </source>
</evidence>
<feature type="transmembrane region" description="Helical" evidence="8">
    <location>
        <begin position="126"/>
        <end position="145"/>
    </location>
</feature>
<feature type="transmembrane region" description="Helical" evidence="8">
    <location>
        <begin position="384"/>
        <end position="410"/>
    </location>
</feature>
<dbReference type="Gene3D" id="1.10.3720.10">
    <property type="entry name" value="MetI-like"/>
    <property type="match status" value="2"/>
</dbReference>
<evidence type="ECO:0000256" key="8">
    <source>
        <dbReference type="SAM" id="Phobius"/>
    </source>
</evidence>
<feature type="domain" description="ABC transmembrane type-1" evidence="9">
    <location>
        <begin position="315"/>
        <end position="511"/>
    </location>
</feature>